<accession>B2AUF2</accession>
<dbReference type="CDD" id="cd20335">
    <property type="entry name" value="BRcat_RBR"/>
    <property type="match status" value="1"/>
</dbReference>
<dbReference type="OrthoDB" id="9977870at2759"/>
<sequence>MAMATTLSPILNNPTSNPVSPVVTTTGGGPPELSDIDYLREVLGQQQPPDGKTEADIESELADKAAALGIELPIEGGARLTVEEQLSSGESDGAFTRQHGRTVSSTSSNETVNSGSGSHASRHSIVLPATLTESAARRRSRSLTFSQYEKYLGQINPALDQPKFMRPQHDKTERSVGILVRSGTRKGVMDLKRSIASRLKRRRATPSSLTPIPCICCREDFSRENNTLQTLPCGHTYCQDCLEVMIAQSTSDESKMPPRCCTQPIPTPIIKSVLPRDKQQLFLKAVQQYSTPWENRIFCPNTTCGEFIPPTSKIDPKHPFEAVCRYCRTRVCVMCKRNAHRLGQDCPSDRELDAVLKIGECSGWRRCYKCRTLVELAQGCTHITCRCKAQFCYICGAVWDPCVGCPNFCNGEEELERRRVAEEARLAELEAEELAREKLAEQEERERQERERRTLDNVEFRMLKREQEAEMHRFRAFELGAKQKMKERHSKKRMALGEKYDELTEKMRERHAKTEQHLEDRQVLAEFELLASLEEKEKKIRLKLKYMEDYCSGRHRPSASELSADPEERKMPRREITMKDREQLRQQYCIRDGMERKHQSQINVLREKQAKALEELIERHEKEMDALMDRRAEEIEDLAVEFTNEEEEMVGVFRERRRRLEWKWELEMEILRVRMERELGVAFVRLGGPKWPEEQQLVLQQQQIVAEHEQQQEYILPVVAGMESITVDEVQVEPEAEVGIAK</sequence>
<reference evidence="15" key="4">
    <citation type="submission" date="2015-04" db="EMBL/GenBank/DDBJ databases">
        <title>Maintaining two mating types: Structure of the mating type locus and its role in heterokaryosis in Podospora anserina.</title>
        <authorList>
            <person name="Grognet P."/>
            <person name="Bidard F."/>
            <person name="Kuchly C."/>
            <person name="Chan Ho Tong L."/>
            <person name="Coppin E."/>
            <person name="Ait Benkhali J."/>
            <person name="Couloux A."/>
            <person name="Wincker P."/>
            <person name="Debuchy R."/>
            <person name="Silar P."/>
        </authorList>
    </citation>
    <scope>NUCLEOTIDE SEQUENCE</scope>
</reference>
<name>B2AUF2_PODAN</name>
<feature type="coiled-coil region" evidence="10">
    <location>
        <begin position="603"/>
        <end position="648"/>
    </location>
</feature>
<evidence type="ECO:0000256" key="2">
    <source>
        <dbReference type="ARBA" id="ARBA00012251"/>
    </source>
</evidence>
<dbReference type="CDD" id="cd22584">
    <property type="entry name" value="Rcat_RBR_unk"/>
    <property type="match status" value="1"/>
</dbReference>
<evidence type="ECO:0000313" key="15">
    <source>
        <dbReference type="EMBL" id="CDP24284.1"/>
    </source>
</evidence>
<reference evidence="14" key="2">
    <citation type="submission" date="2008-07" db="EMBL/GenBank/DDBJ databases">
        <authorList>
            <person name="Genoscope - CEA"/>
        </authorList>
    </citation>
    <scope>NUCLEOTIDE SEQUENCE</scope>
    <source>
        <strain evidence="14">S mat+</strain>
    </source>
</reference>
<evidence type="ECO:0000256" key="9">
    <source>
        <dbReference type="PROSITE-ProRule" id="PRU00175"/>
    </source>
</evidence>
<dbReference type="GeneID" id="6191305"/>
<dbReference type="InterPro" id="IPR031127">
    <property type="entry name" value="E3_UB_ligase_RBR"/>
</dbReference>
<dbReference type="AlphaFoldDB" id="B2AUF2"/>
<dbReference type="PROSITE" id="PS50089">
    <property type="entry name" value="ZF_RING_2"/>
    <property type="match status" value="1"/>
</dbReference>
<dbReference type="Gene3D" id="1.20.120.1750">
    <property type="match status" value="1"/>
</dbReference>
<dbReference type="InterPro" id="IPR001841">
    <property type="entry name" value="Znf_RING"/>
</dbReference>
<dbReference type="RefSeq" id="XP_001907354.1">
    <property type="nucleotide sequence ID" value="XM_001907319.1"/>
</dbReference>
<dbReference type="HOGENOM" id="CLU_025203_1_0_1"/>
<evidence type="ECO:0000256" key="5">
    <source>
        <dbReference type="ARBA" id="ARBA00022737"/>
    </source>
</evidence>
<reference evidence="14 16" key="1">
    <citation type="journal article" date="2008" name="Genome Biol.">
        <title>The genome sequence of the model ascomycete fungus Podospora anserina.</title>
        <authorList>
            <person name="Espagne E."/>
            <person name="Lespinet O."/>
            <person name="Malagnac F."/>
            <person name="Da Silva C."/>
            <person name="Jaillon O."/>
            <person name="Porcel B.M."/>
            <person name="Couloux A."/>
            <person name="Aury J.-M."/>
            <person name="Segurens B."/>
            <person name="Poulain J."/>
            <person name="Anthouard V."/>
            <person name="Grossetete S."/>
            <person name="Khalili H."/>
            <person name="Coppin E."/>
            <person name="Dequard-Chablat M."/>
            <person name="Picard M."/>
            <person name="Contamine V."/>
            <person name="Arnaise S."/>
            <person name="Bourdais A."/>
            <person name="Berteaux-Lecellier V."/>
            <person name="Gautheret D."/>
            <person name="de Vries R.P."/>
            <person name="Battaglia E."/>
            <person name="Coutinho P.M."/>
            <person name="Danchin E.G.J."/>
            <person name="Henrissat B."/>
            <person name="El Khoury R."/>
            <person name="Sainsard-Chanet A."/>
            <person name="Boivin A."/>
            <person name="Pinan-Lucarre B."/>
            <person name="Sellem C.H."/>
            <person name="Debuchy R."/>
            <person name="Wincker P."/>
            <person name="Weissenbach J."/>
            <person name="Silar P."/>
        </authorList>
    </citation>
    <scope>NUCLEOTIDE SEQUENCE [LARGE SCALE GENOMIC DNA]</scope>
    <source>
        <strain evidence="16">S / ATCC MYA-4624 / DSM 980 / FGSC 10383</strain>
        <strain evidence="14">S mat+</strain>
    </source>
</reference>
<dbReference type="Pfam" id="PF01485">
    <property type="entry name" value="IBR"/>
    <property type="match status" value="1"/>
</dbReference>
<dbReference type="InterPro" id="IPR017907">
    <property type="entry name" value="Znf_RING_CS"/>
</dbReference>
<keyword evidence="6 9" id="KW-0863">Zinc-finger</keyword>
<protein>
    <recommendedName>
        <fullName evidence="2">RBR-type E3 ubiquitin transferase</fullName>
        <ecNumber evidence="2">2.3.2.31</ecNumber>
    </recommendedName>
</protein>
<keyword evidence="3" id="KW-0808">Transferase</keyword>
<dbReference type="Gene3D" id="3.30.40.10">
    <property type="entry name" value="Zinc/RING finger domain, C3HC4 (zinc finger)"/>
    <property type="match status" value="1"/>
</dbReference>
<dbReference type="PROSITE" id="PS51873">
    <property type="entry name" value="TRIAD"/>
    <property type="match status" value="1"/>
</dbReference>
<evidence type="ECO:0000259" key="12">
    <source>
        <dbReference type="PROSITE" id="PS50089"/>
    </source>
</evidence>
<dbReference type="SUPFAM" id="SSF57850">
    <property type="entry name" value="RING/U-box"/>
    <property type="match status" value="2"/>
</dbReference>
<feature type="region of interest" description="Disordered" evidence="11">
    <location>
        <begin position="84"/>
        <end position="126"/>
    </location>
</feature>
<gene>
    <name evidence="14" type="ORF">PODANS_1_18930</name>
</gene>
<dbReference type="KEGG" id="pan:PODANSg4387"/>
<evidence type="ECO:0000256" key="1">
    <source>
        <dbReference type="ARBA" id="ARBA00001798"/>
    </source>
</evidence>
<feature type="domain" description="RING-type" evidence="13">
    <location>
        <begin position="210"/>
        <end position="413"/>
    </location>
</feature>
<keyword evidence="5" id="KW-0677">Repeat</keyword>
<dbReference type="GO" id="GO:0061630">
    <property type="term" value="F:ubiquitin protein ligase activity"/>
    <property type="evidence" value="ECO:0007669"/>
    <property type="project" value="UniProtKB-EC"/>
</dbReference>
<keyword evidence="16" id="KW-1185">Reference proteome</keyword>
<keyword evidence="10" id="KW-0175">Coiled coil</keyword>
<keyword evidence="7" id="KW-0833">Ubl conjugation pathway</keyword>
<feature type="domain" description="RING-type" evidence="12">
    <location>
        <begin position="214"/>
        <end position="260"/>
    </location>
</feature>
<reference evidence="16" key="3">
    <citation type="journal article" date="2014" name="Genetics">
        <title>Maintaining two mating types: Structure of the mating type locus and its role in heterokaryosis in Podospora anserina.</title>
        <authorList>
            <person name="Grognet P."/>
            <person name="Bidard F."/>
            <person name="Kuchly C."/>
            <person name="Tong L.C.H."/>
            <person name="Coppin E."/>
            <person name="Benkhali J.A."/>
            <person name="Couloux A."/>
            <person name="Wincker P."/>
            <person name="Debuchy R."/>
            <person name="Silar P."/>
        </authorList>
    </citation>
    <scope>GENOME REANNOTATION</scope>
    <source>
        <strain evidence="16">S / ATCC MYA-4624 / DSM 980 / FGSC 10383</strain>
    </source>
</reference>
<feature type="coiled-coil region" evidence="10">
    <location>
        <begin position="412"/>
        <end position="458"/>
    </location>
</feature>
<dbReference type="GO" id="GO:0008270">
    <property type="term" value="F:zinc ion binding"/>
    <property type="evidence" value="ECO:0007669"/>
    <property type="project" value="UniProtKB-KW"/>
</dbReference>
<keyword evidence="8" id="KW-0862">Zinc</keyword>
<dbReference type="VEuPathDB" id="FungiDB:PODANS_1_18930"/>
<evidence type="ECO:0000256" key="11">
    <source>
        <dbReference type="SAM" id="MobiDB-lite"/>
    </source>
</evidence>
<evidence type="ECO:0000313" key="16">
    <source>
        <dbReference type="Proteomes" id="UP000001197"/>
    </source>
</evidence>
<dbReference type="PANTHER" id="PTHR11685">
    <property type="entry name" value="RBR FAMILY RING FINGER AND IBR DOMAIN-CONTAINING"/>
    <property type="match status" value="1"/>
</dbReference>
<dbReference type="Proteomes" id="UP000001197">
    <property type="component" value="Chromosome 1"/>
</dbReference>
<dbReference type="PROSITE" id="PS00518">
    <property type="entry name" value="ZF_RING_1"/>
    <property type="match status" value="1"/>
</dbReference>
<dbReference type="EMBL" id="FO904936">
    <property type="protein sequence ID" value="CDP24284.1"/>
    <property type="molecule type" value="Genomic_DNA"/>
</dbReference>
<evidence type="ECO:0000256" key="6">
    <source>
        <dbReference type="ARBA" id="ARBA00022771"/>
    </source>
</evidence>
<dbReference type="InterPro" id="IPR013083">
    <property type="entry name" value="Znf_RING/FYVE/PHD"/>
</dbReference>
<feature type="compositionally biased region" description="Low complexity" evidence="11">
    <location>
        <begin position="103"/>
        <end position="118"/>
    </location>
</feature>
<dbReference type="EMBL" id="CU633899">
    <property type="protein sequence ID" value="CAP68025.1"/>
    <property type="molecule type" value="Genomic_DNA"/>
</dbReference>
<dbReference type="InterPro" id="IPR044066">
    <property type="entry name" value="TRIAD_supradom"/>
</dbReference>
<organism evidence="14">
    <name type="scientific">Podospora anserina (strain S / ATCC MYA-4624 / DSM 980 / FGSC 10383)</name>
    <name type="common">Pleurage anserina</name>
    <dbReference type="NCBI Taxonomy" id="515849"/>
    <lineage>
        <taxon>Eukaryota</taxon>
        <taxon>Fungi</taxon>
        <taxon>Dikarya</taxon>
        <taxon>Ascomycota</taxon>
        <taxon>Pezizomycotina</taxon>
        <taxon>Sordariomycetes</taxon>
        <taxon>Sordariomycetidae</taxon>
        <taxon>Sordariales</taxon>
        <taxon>Podosporaceae</taxon>
        <taxon>Podospora</taxon>
        <taxon>Podospora anserina</taxon>
    </lineage>
</organism>
<evidence type="ECO:0000256" key="3">
    <source>
        <dbReference type="ARBA" id="ARBA00022679"/>
    </source>
</evidence>
<dbReference type="InterPro" id="IPR002867">
    <property type="entry name" value="IBR_dom"/>
</dbReference>
<evidence type="ECO:0000256" key="10">
    <source>
        <dbReference type="SAM" id="Coils"/>
    </source>
</evidence>
<evidence type="ECO:0000256" key="4">
    <source>
        <dbReference type="ARBA" id="ARBA00022723"/>
    </source>
</evidence>
<dbReference type="eggNOG" id="KOG1812">
    <property type="taxonomic scope" value="Eukaryota"/>
</dbReference>
<dbReference type="EC" id="2.3.2.31" evidence="2"/>
<proteinExistence type="predicted"/>
<keyword evidence="4" id="KW-0479">Metal-binding</keyword>
<evidence type="ECO:0000256" key="7">
    <source>
        <dbReference type="ARBA" id="ARBA00022786"/>
    </source>
</evidence>
<evidence type="ECO:0000313" key="14">
    <source>
        <dbReference type="EMBL" id="CAP68025.1"/>
    </source>
</evidence>
<comment type="catalytic activity">
    <reaction evidence="1">
        <text>[E2 ubiquitin-conjugating enzyme]-S-ubiquitinyl-L-cysteine + [acceptor protein]-L-lysine = [E2 ubiquitin-conjugating enzyme]-L-cysteine + [acceptor protein]-N(6)-ubiquitinyl-L-lysine.</text>
        <dbReference type="EC" id="2.3.2.31"/>
    </reaction>
</comment>
<dbReference type="GO" id="GO:0016567">
    <property type="term" value="P:protein ubiquitination"/>
    <property type="evidence" value="ECO:0007669"/>
    <property type="project" value="InterPro"/>
</dbReference>
<evidence type="ECO:0000259" key="13">
    <source>
        <dbReference type="PROSITE" id="PS51873"/>
    </source>
</evidence>
<evidence type="ECO:0000256" key="8">
    <source>
        <dbReference type="ARBA" id="ARBA00022833"/>
    </source>
</evidence>